<accession>A0A926FCV3</accession>
<reference evidence="2" key="1">
    <citation type="submission" date="2020-08" db="EMBL/GenBank/DDBJ databases">
        <title>Genome public.</title>
        <authorList>
            <person name="Liu C."/>
            <person name="Sun Q."/>
        </authorList>
    </citation>
    <scope>NUCLEOTIDE SEQUENCE</scope>
    <source>
        <strain evidence="2">NSJ-50</strain>
    </source>
</reference>
<evidence type="ECO:0000313" key="3">
    <source>
        <dbReference type="Proteomes" id="UP000647416"/>
    </source>
</evidence>
<organism evidence="2 3">
    <name type="scientific">Qingrenia yutianensis</name>
    <dbReference type="NCBI Taxonomy" id="2763676"/>
    <lineage>
        <taxon>Bacteria</taxon>
        <taxon>Bacillati</taxon>
        <taxon>Bacillota</taxon>
        <taxon>Clostridia</taxon>
        <taxon>Eubacteriales</taxon>
        <taxon>Oscillospiraceae</taxon>
        <taxon>Qingrenia</taxon>
    </lineage>
</organism>
<protein>
    <submittedName>
        <fullName evidence="2">DUF3846 domain-containing protein</fullName>
    </submittedName>
</protein>
<keyword evidence="3" id="KW-1185">Reference proteome</keyword>
<dbReference type="EMBL" id="JACRTE010000070">
    <property type="protein sequence ID" value="MBC8597576.1"/>
    <property type="molecule type" value="Genomic_DNA"/>
</dbReference>
<name>A0A926FCV3_9FIRM</name>
<gene>
    <name evidence="2" type="ORF">H8706_12015</name>
</gene>
<comment type="caution">
    <text evidence="2">The sequence shown here is derived from an EMBL/GenBank/DDBJ whole genome shotgun (WGS) entry which is preliminary data.</text>
</comment>
<evidence type="ECO:0000259" key="1">
    <source>
        <dbReference type="Pfam" id="PF12957"/>
    </source>
</evidence>
<sequence length="120" mass="13865">MESRIKIMVFEPGKKPHIEWLKNVTEAYKSVVEGNVRTQQLDSKSVLVSNADNTLPFLKPNRHFGGEIICGTFFIASAGENGHYGSISDECMRYYYDMHNKPETFSEKELREDRIYGLHF</sequence>
<evidence type="ECO:0000313" key="2">
    <source>
        <dbReference type="EMBL" id="MBC8597576.1"/>
    </source>
</evidence>
<dbReference type="Proteomes" id="UP000647416">
    <property type="component" value="Unassembled WGS sequence"/>
</dbReference>
<dbReference type="InterPro" id="IPR024559">
    <property type="entry name" value="DUF3846"/>
</dbReference>
<dbReference type="RefSeq" id="WP_262432838.1">
    <property type="nucleotide sequence ID" value="NZ_JACRTE010000070.1"/>
</dbReference>
<dbReference type="Pfam" id="PF12957">
    <property type="entry name" value="DUF3846"/>
    <property type="match status" value="1"/>
</dbReference>
<dbReference type="AlphaFoldDB" id="A0A926FCV3"/>
<feature type="domain" description="DUF3846" evidence="1">
    <location>
        <begin position="5"/>
        <end position="98"/>
    </location>
</feature>
<proteinExistence type="predicted"/>